<gene>
    <name evidence="2" type="ORF">OV287_54250</name>
</gene>
<proteinExistence type="predicted"/>
<feature type="chain" id="PRO_5045330311" description="Lipoprotein" evidence="1">
    <location>
        <begin position="26"/>
        <end position="248"/>
    </location>
</feature>
<organism evidence="2 3">
    <name type="scientific">Archangium lansingense</name>
    <dbReference type="NCBI Taxonomy" id="2995310"/>
    <lineage>
        <taxon>Bacteria</taxon>
        <taxon>Pseudomonadati</taxon>
        <taxon>Myxococcota</taxon>
        <taxon>Myxococcia</taxon>
        <taxon>Myxococcales</taxon>
        <taxon>Cystobacterineae</taxon>
        <taxon>Archangiaceae</taxon>
        <taxon>Archangium</taxon>
    </lineage>
</organism>
<evidence type="ECO:0000313" key="2">
    <source>
        <dbReference type="EMBL" id="MCY1083433.1"/>
    </source>
</evidence>
<protein>
    <recommendedName>
        <fullName evidence="4">Lipoprotein</fullName>
    </recommendedName>
</protein>
<name>A0ABT4ANZ9_9BACT</name>
<feature type="signal peptide" evidence="1">
    <location>
        <begin position="1"/>
        <end position="25"/>
    </location>
</feature>
<sequence length="248" mass="26312">MSSHTSVRARAPRAGSLLLVVGVSAACVPPVNPGNPGNPGNPIDAPFAAAAVTRDGDETFALSNAEGTVTVTGPATHVGGNTRVVFWHTNVAPSLDHQSCATWTSQSDGRNQQGAALRIQVTETGTRAITVTKNVFAGVNWTFNVHLWDTAATPGVRPTLYQLELADTFVRDGALVPLPWRMCARAIGSRVEFVVWPLPGNQPAWNDPAYGGGVELPADWMNVGYPGWYAGHLEPGEHLTFNELTPSP</sequence>
<reference evidence="2 3" key="1">
    <citation type="submission" date="2022-11" db="EMBL/GenBank/DDBJ databases">
        <title>Minimal conservation of predation-associated metabolite biosynthetic gene clusters underscores biosynthetic potential of Myxococcota including descriptions for ten novel species: Archangium lansinium sp. nov., Myxococcus landrumus sp. nov., Nannocystis bai.</title>
        <authorList>
            <person name="Ahearne A."/>
            <person name="Stevens C."/>
            <person name="Phillips K."/>
        </authorList>
    </citation>
    <scope>NUCLEOTIDE SEQUENCE [LARGE SCALE GENOMIC DNA]</scope>
    <source>
        <strain evidence="2 3">MIWBW</strain>
    </source>
</reference>
<evidence type="ECO:0008006" key="4">
    <source>
        <dbReference type="Google" id="ProtNLM"/>
    </source>
</evidence>
<comment type="caution">
    <text evidence="2">The sequence shown here is derived from an EMBL/GenBank/DDBJ whole genome shotgun (WGS) entry which is preliminary data.</text>
</comment>
<dbReference type="EMBL" id="JAPNKA010000001">
    <property type="protein sequence ID" value="MCY1083433.1"/>
    <property type="molecule type" value="Genomic_DNA"/>
</dbReference>
<accession>A0ABT4ANZ9</accession>
<dbReference type="RefSeq" id="WP_267541962.1">
    <property type="nucleotide sequence ID" value="NZ_JAPNKA010000001.1"/>
</dbReference>
<evidence type="ECO:0000256" key="1">
    <source>
        <dbReference type="SAM" id="SignalP"/>
    </source>
</evidence>
<evidence type="ECO:0000313" key="3">
    <source>
        <dbReference type="Proteomes" id="UP001207654"/>
    </source>
</evidence>
<keyword evidence="3" id="KW-1185">Reference proteome</keyword>
<dbReference type="Proteomes" id="UP001207654">
    <property type="component" value="Unassembled WGS sequence"/>
</dbReference>
<keyword evidence="1" id="KW-0732">Signal</keyword>